<name>A0AAF1BK21_9TREE</name>
<feature type="domain" description="Major facilitator superfamily (MFS) profile" evidence="10">
    <location>
        <begin position="55"/>
        <end position="497"/>
    </location>
</feature>
<comment type="catalytic activity">
    <reaction evidence="7">
        <text>myo-inositol(out) + H(+)(out) = myo-inositol(in) + H(+)(in)</text>
        <dbReference type="Rhea" id="RHEA:60364"/>
        <dbReference type="ChEBI" id="CHEBI:15378"/>
        <dbReference type="ChEBI" id="CHEBI:17268"/>
    </reaction>
</comment>
<feature type="transmembrane region" description="Helical" evidence="9">
    <location>
        <begin position="156"/>
        <end position="178"/>
    </location>
</feature>
<feature type="transmembrane region" description="Helical" evidence="9">
    <location>
        <begin position="131"/>
        <end position="150"/>
    </location>
</feature>
<dbReference type="FunFam" id="1.20.1250.20:FF:000078">
    <property type="entry name" value="MFS maltose transporter, putative"/>
    <property type="match status" value="1"/>
</dbReference>
<dbReference type="PANTHER" id="PTHR48022:SF53">
    <property type="entry name" value="ALPHA-GLUCOSIDE TRANSPORTER, PUTATIVE (AFU_ORTHOLOGUE AFUA_3G01700)-RELATED"/>
    <property type="match status" value="1"/>
</dbReference>
<evidence type="ECO:0000313" key="12">
    <source>
        <dbReference type="Proteomes" id="UP000827549"/>
    </source>
</evidence>
<evidence type="ECO:0000256" key="3">
    <source>
        <dbReference type="ARBA" id="ARBA00022448"/>
    </source>
</evidence>
<evidence type="ECO:0000256" key="2">
    <source>
        <dbReference type="ARBA" id="ARBA00010992"/>
    </source>
</evidence>
<dbReference type="NCBIfam" id="TIGR00879">
    <property type="entry name" value="SP"/>
    <property type="match status" value="1"/>
</dbReference>
<dbReference type="InterPro" id="IPR036259">
    <property type="entry name" value="MFS_trans_sf"/>
</dbReference>
<sequence>MAPTTTNNTHDQLEVHNEATGMDPYLVAQAKAAHERDMELGFRKALKNFGPGIFFSMMLSVALIMEGFDVAINGSYWGQSWFLKRFGTLQPDGKYVVSASWQAACGNASGVGSLIGLMANGYSQYHWGSKPTYLVAMVGMAAAIFLPVFATNVKVLFAGNFACGLFWGVFQTLTTAYASEIAPTALRAHMTSFVNICWACGLFIGSGVVRGTLHIDSYMSYRLPFMLQWIWPVPLFVCACFAPESPWFLVRKGKEEKARRAIRRTARKGYFSEADLDAEVALIRHTLEIEKNETKQQGLLNCFRGSNLRRTEITCLTYAIQTWCGQPMTGLATQILTRAGMNEDNAFNINMGMFGMLFIGTVLVWGGMGKWGRRRIYLIGQVAVALCLLGMGILGSVKQTPNVLYGIGAFMMLLNLVFACSLGPLCYAIVGELPGAEVRGPTIALARATYGISGVITGQLNPRMITEWGWNVKVAYFYLGTCIIGLVYTYFRLPETQHRSFGELDVLFNNRVPARKFRTTKVDQFYEHGGSNTPTDEKDFDKEAVSHVERV</sequence>
<dbReference type="InterPro" id="IPR020846">
    <property type="entry name" value="MFS_dom"/>
</dbReference>
<dbReference type="SUPFAM" id="SSF103473">
    <property type="entry name" value="MFS general substrate transporter"/>
    <property type="match status" value="1"/>
</dbReference>
<feature type="transmembrane region" description="Helical" evidence="9">
    <location>
        <begin position="404"/>
        <end position="430"/>
    </location>
</feature>
<keyword evidence="12" id="KW-1185">Reference proteome</keyword>
<comment type="similarity">
    <text evidence="2 8">Belongs to the major facilitator superfamily. Sugar transporter (TC 2.A.1.1) family.</text>
</comment>
<feature type="transmembrane region" description="Helical" evidence="9">
    <location>
        <begin position="99"/>
        <end position="119"/>
    </location>
</feature>
<dbReference type="PANTHER" id="PTHR48022">
    <property type="entry name" value="PLASTIDIC GLUCOSE TRANSPORTER 4"/>
    <property type="match status" value="1"/>
</dbReference>
<dbReference type="EMBL" id="CP086718">
    <property type="protein sequence ID" value="WOO84161.1"/>
    <property type="molecule type" value="Genomic_DNA"/>
</dbReference>
<protein>
    <submittedName>
        <fullName evidence="11">Maltose permease MAL31</fullName>
    </submittedName>
</protein>
<feature type="transmembrane region" description="Helical" evidence="9">
    <location>
        <begin position="378"/>
        <end position="397"/>
    </location>
</feature>
<dbReference type="InterPro" id="IPR050360">
    <property type="entry name" value="MFS_Sugar_Transporters"/>
</dbReference>
<dbReference type="InterPro" id="IPR003663">
    <property type="entry name" value="Sugar/inositol_transpt"/>
</dbReference>
<keyword evidence="3 8" id="KW-0813">Transport</keyword>
<feature type="transmembrane region" description="Helical" evidence="9">
    <location>
        <begin position="474"/>
        <end position="491"/>
    </location>
</feature>
<feature type="transmembrane region" description="Helical" evidence="9">
    <location>
        <begin position="53"/>
        <end position="79"/>
    </location>
</feature>
<dbReference type="GO" id="GO:0005351">
    <property type="term" value="F:carbohydrate:proton symporter activity"/>
    <property type="evidence" value="ECO:0007669"/>
    <property type="project" value="TreeGrafter"/>
</dbReference>
<dbReference type="AlphaFoldDB" id="A0AAF1BK21"/>
<evidence type="ECO:0000256" key="1">
    <source>
        <dbReference type="ARBA" id="ARBA00004141"/>
    </source>
</evidence>
<evidence type="ECO:0000256" key="6">
    <source>
        <dbReference type="ARBA" id="ARBA00023136"/>
    </source>
</evidence>
<evidence type="ECO:0000259" key="10">
    <source>
        <dbReference type="PROSITE" id="PS50850"/>
    </source>
</evidence>
<keyword evidence="6 9" id="KW-0472">Membrane</keyword>
<dbReference type="Gene3D" id="1.20.1250.20">
    <property type="entry name" value="MFS general substrate transporter like domains"/>
    <property type="match status" value="1"/>
</dbReference>
<reference evidence="11" key="1">
    <citation type="submission" date="2023-10" db="EMBL/GenBank/DDBJ databases">
        <authorList>
            <person name="Noh H."/>
        </authorList>
    </citation>
    <scope>NUCLEOTIDE SEQUENCE</scope>
    <source>
        <strain evidence="11">DUCC4014</strain>
    </source>
</reference>
<feature type="transmembrane region" description="Helical" evidence="9">
    <location>
        <begin position="229"/>
        <end position="250"/>
    </location>
</feature>
<dbReference type="GO" id="GO:0016020">
    <property type="term" value="C:membrane"/>
    <property type="evidence" value="ECO:0007669"/>
    <property type="project" value="UniProtKB-SubCell"/>
</dbReference>
<feature type="transmembrane region" description="Helical" evidence="9">
    <location>
        <begin position="190"/>
        <end position="209"/>
    </location>
</feature>
<dbReference type="Proteomes" id="UP000827549">
    <property type="component" value="Chromosome 5"/>
</dbReference>
<evidence type="ECO:0000256" key="5">
    <source>
        <dbReference type="ARBA" id="ARBA00022989"/>
    </source>
</evidence>
<dbReference type="PROSITE" id="PS50850">
    <property type="entry name" value="MFS"/>
    <property type="match status" value="1"/>
</dbReference>
<comment type="subcellular location">
    <subcellularLocation>
        <location evidence="1">Membrane</location>
        <topology evidence="1">Multi-pass membrane protein</topology>
    </subcellularLocation>
</comment>
<evidence type="ECO:0000256" key="7">
    <source>
        <dbReference type="ARBA" id="ARBA00049119"/>
    </source>
</evidence>
<evidence type="ECO:0000256" key="9">
    <source>
        <dbReference type="SAM" id="Phobius"/>
    </source>
</evidence>
<gene>
    <name evidence="11" type="primary">MAL31_5</name>
    <name evidence="11" type="ORF">LOC62_05G007682</name>
</gene>
<dbReference type="RefSeq" id="XP_062630187.1">
    <property type="nucleotide sequence ID" value="XM_062774203.1"/>
</dbReference>
<keyword evidence="5 9" id="KW-1133">Transmembrane helix</keyword>
<feature type="transmembrane region" description="Helical" evidence="9">
    <location>
        <begin position="347"/>
        <end position="366"/>
    </location>
</feature>
<evidence type="ECO:0000256" key="8">
    <source>
        <dbReference type="RuleBase" id="RU003346"/>
    </source>
</evidence>
<dbReference type="InterPro" id="IPR005828">
    <property type="entry name" value="MFS_sugar_transport-like"/>
</dbReference>
<keyword evidence="4 9" id="KW-0812">Transmembrane</keyword>
<proteinExistence type="inferred from homology"/>
<dbReference type="Pfam" id="PF00083">
    <property type="entry name" value="Sugar_tr"/>
    <property type="match status" value="1"/>
</dbReference>
<organism evidence="11 12">
    <name type="scientific">Vanrija pseudolonga</name>
    <dbReference type="NCBI Taxonomy" id="143232"/>
    <lineage>
        <taxon>Eukaryota</taxon>
        <taxon>Fungi</taxon>
        <taxon>Dikarya</taxon>
        <taxon>Basidiomycota</taxon>
        <taxon>Agaricomycotina</taxon>
        <taxon>Tremellomycetes</taxon>
        <taxon>Trichosporonales</taxon>
        <taxon>Trichosporonaceae</taxon>
        <taxon>Vanrija</taxon>
    </lineage>
</organism>
<dbReference type="GeneID" id="87810854"/>
<accession>A0AAF1BK21</accession>
<evidence type="ECO:0000313" key="11">
    <source>
        <dbReference type="EMBL" id="WOO84161.1"/>
    </source>
</evidence>
<evidence type="ECO:0000256" key="4">
    <source>
        <dbReference type="ARBA" id="ARBA00022692"/>
    </source>
</evidence>